<dbReference type="PANTHER" id="PTHR34822">
    <property type="entry name" value="GRPB DOMAIN PROTEIN (AFU_ORTHOLOGUE AFUA_1G01530)"/>
    <property type="match status" value="1"/>
</dbReference>
<evidence type="ECO:0000313" key="2">
    <source>
        <dbReference type="Proteomes" id="UP001316184"/>
    </source>
</evidence>
<protein>
    <submittedName>
        <fullName evidence="1">GrpB family protein</fullName>
    </submittedName>
</protein>
<evidence type="ECO:0000313" key="1">
    <source>
        <dbReference type="EMBL" id="UUP14840.1"/>
    </source>
</evidence>
<dbReference type="Gene3D" id="3.30.460.10">
    <property type="entry name" value="Beta Polymerase, domain 2"/>
    <property type="match status" value="1"/>
</dbReference>
<accession>A0ABY5M9N1</accession>
<gene>
    <name evidence="1" type="ORF">NQV15_05880</name>
</gene>
<dbReference type="RefSeq" id="WP_232398740.1">
    <property type="nucleotide sequence ID" value="NZ_CP102173.1"/>
</dbReference>
<dbReference type="InterPro" id="IPR043519">
    <property type="entry name" value="NT_sf"/>
</dbReference>
<sequence length="174" mass="19676">MSQDQPLIGGPERREIVIADPDPAWAQRYERERRRIVAALGDRVLRVDHIGSTSVPGLAAKPVIDIDLSVADPDDEAAYVPDLEAAGYVLRVREPGHRMLRTPERDVHVHVCALGSEWETRHLVFRDWLRAHPDDRQRYEDVKRSLAGVWDDSNAYADAKSDVIADIMRRALAP</sequence>
<dbReference type="InterPro" id="IPR007344">
    <property type="entry name" value="GrpB/CoaE"/>
</dbReference>
<name>A0ABY5M9N1_9ACTN</name>
<keyword evidence="2" id="KW-1185">Reference proteome</keyword>
<dbReference type="Proteomes" id="UP001316184">
    <property type="component" value="Chromosome"/>
</dbReference>
<dbReference type="PANTHER" id="PTHR34822:SF1">
    <property type="entry name" value="GRPB FAMILY PROTEIN"/>
    <property type="match status" value="1"/>
</dbReference>
<dbReference type="EMBL" id="CP102173">
    <property type="protein sequence ID" value="UUP14840.1"/>
    <property type="molecule type" value="Genomic_DNA"/>
</dbReference>
<proteinExistence type="predicted"/>
<dbReference type="SUPFAM" id="SSF81301">
    <property type="entry name" value="Nucleotidyltransferase"/>
    <property type="match status" value="1"/>
</dbReference>
<organism evidence="1 2">
    <name type="scientific">Aeromicrobium wangtongii</name>
    <dbReference type="NCBI Taxonomy" id="2969247"/>
    <lineage>
        <taxon>Bacteria</taxon>
        <taxon>Bacillati</taxon>
        <taxon>Actinomycetota</taxon>
        <taxon>Actinomycetes</taxon>
        <taxon>Propionibacteriales</taxon>
        <taxon>Nocardioidaceae</taxon>
        <taxon>Aeromicrobium</taxon>
    </lineage>
</organism>
<reference evidence="1 2" key="1">
    <citation type="submission" date="2022-08" db="EMBL/GenBank/DDBJ databases">
        <title>novel species in genus Aeromicrobium.</title>
        <authorList>
            <person name="Ye L."/>
        </authorList>
    </citation>
    <scope>NUCLEOTIDE SEQUENCE [LARGE SCALE GENOMIC DNA]</scope>
    <source>
        <strain evidence="2">zg-Y1379</strain>
    </source>
</reference>
<dbReference type="Pfam" id="PF04229">
    <property type="entry name" value="GrpB"/>
    <property type="match status" value="1"/>
</dbReference>